<accession>A0AC58M167</accession>
<name>A0AC58M167_CASCN</name>
<protein>
    <submittedName>
        <fullName evidence="2">Nutritionally-regulated adipose and cardiac enriched protein homolog</fullName>
    </submittedName>
</protein>
<sequence length="170" mass="19218">MRTAARVSRHSSRPENQPQTGKNEEDTWGSATPREERKGDRKCPPSILRQRQPERGSCGAKAQRTPRRVHFREPLEVAIHYIASRDAKTTVKVPSRSASHGSPLLQPTPHRGSLFLRLSVCVLLGVALGLYCGRARPIMMALEDLQARLLVLILRLWHMALTCWRCLLQL</sequence>
<gene>
    <name evidence="2" type="primary">C3H14orf180</name>
</gene>
<organism evidence="1 2">
    <name type="scientific">Castor canadensis</name>
    <name type="common">American beaver</name>
    <dbReference type="NCBI Taxonomy" id="51338"/>
    <lineage>
        <taxon>Eukaryota</taxon>
        <taxon>Metazoa</taxon>
        <taxon>Chordata</taxon>
        <taxon>Craniata</taxon>
        <taxon>Vertebrata</taxon>
        <taxon>Euteleostomi</taxon>
        <taxon>Mammalia</taxon>
        <taxon>Eutheria</taxon>
        <taxon>Euarchontoglires</taxon>
        <taxon>Glires</taxon>
        <taxon>Rodentia</taxon>
        <taxon>Castorimorpha</taxon>
        <taxon>Castoridae</taxon>
        <taxon>Castor</taxon>
    </lineage>
</organism>
<proteinExistence type="predicted"/>
<reference evidence="2" key="1">
    <citation type="submission" date="2025-08" db="UniProtKB">
        <authorList>
            <consortium name="RefSeq"/>
        </authorList>
    </citation>
    <scope>IDENTIFICATION</scope>
</reference>
<evidence type="ECO:0000313" key="2">
    <source>
        <dbReference type="RefSeq" id="XP_073923144.1"/>
    </source>
</evidence>
<evidence type="ECO:0000313" key="1">
    <source>
        <dbReference type="Proteomes" id="UP001732720"/>
    </source>
</evidence>
<dbReference type="RefSeq" id="XP_073923144.1">
    <property type="nucleotide sequence ID" value="XM_074067043.1"/>
</dbReference>
<keyword evidence="1" id="KW-1185">Reference proteome</keyword>
<dbReference type="Proteomes" id="UP001732720">
    <property type="component" value="Chromosome 3"/>
</dbReference>